<evidence type="ECO:0000313" key="3">
    <source>
        <dbReference type="Proteomes" id="UP000296883"/>
    </source>
</evidence>
<dbReference type="RefSeq" id="WP_135254377.1">
    <property type="nucleotide sequence ID" value="NZ_CP038865.1"/>
</dbReference>
<organism evidence="2 4">
    <name type="scientific">Vagococcus xieshaowenii</name>
    <dbReference type="NCBI Taxonomy" id="2562451"/>
    <lineage>
        <taxon>Bacteria</taxon>
        <taxon>Bacillati</taxon>
        <taxon>Bacillota</taxon>
        <taxon>Bacilli</taxon>
        <taxon>Lactobacillales</taxon>
        <taxon>Enterococcaceae</taxon>
        <taxon>Vagococcus</taxon>
    </lineage>
</organism>
<dbReference type="Proteomes" id="UP000296883">
    <property type="component" value="Chromosome"/>
</dbReference>
<keyword evidence="3" id="KW-1185">Reference proteome</keyword>
<evidence type="ECO:0000313" key="1">
    <source>
        <dbReference type="EMBL" id="QCA27990.1"/>
    </source>
</evidence>
<dbReference type="Pfam" id="PF13797">
    <property type="entry name" value="Post_transc_reg"/>
    <property type="match status" value="1"/>
</dbReference>
<protein>
    <recommendedName>
        <fullName evidence="5">Post-transcriptional regulator</fullName>
    </recommendedName>
</protein>
<dbReference type="InterPro" id="IPR025716">
    <property type="entry name" value="Post-transcriptional_regulator"/>
</dbReference>
<accession>A0AAJ5EFU6</accession>
<gene>
    <name evidence="2" type="ORF">E4031_05160</name>
    <name evidence="1" type="ORF">E4Z98_00965</name>
</gene>
<evidence type="ECO:0000313" key="2">
    <source>
        <dbReference type="EMBL" id="TFZ41243.1"/>
    </source>
</evidence>
<proteinExistence type="predicted"/>
<sequence>MEKQWNHFEQWFLNKAVKQKLKEFHRAGYLNVIDTEIWDYAVERMWKKQSPSFKECKQDIEAITINDFFDYQQVKVQIQSAKFFDFSDIQDLL</sequence>
<reference evidence="1 3" key="2">
    <citation type="journal article" date="2020" name="Int. J. Syst. Evol. Microbiol.">
        <title>Vagococcus xieshaowenii sp. nov., isolated from snow finch (Montifringilla taczanowskii) cloacal content.</title>
        <authorList>
            <person name="Ge Y."/>
            <person name="Yang J."/>
            <person name="Lai X.H."/>
            <person name="Zhang G."/>
            <person name="Jin D."/>
            <person name="Lu S."/>
            <person name="Wang B."/>
            <person name="Huang Y."/>
            <person name="Huang Y."/>
            <person name="Ren Z."/>
            <person name="Zhang X."/>
            <person name="Xu J."/>
        </authorList>
    </citation>
    <scope>NUCLEOTIDE SEQUENCE [LARGE SCALE GENOMIC DNA]</scope>
    <source>
        <strain evidence="3">personal::cf-49</strain>
        <strain evidence="1">Personal::cf-49</strain>
    </source>
</reference>
<dbReference type="Proteomes" id="UP000297725">
    <property type="component" value="Unassembled WGS sequence"/>
</dbReference>
<name>A0AAJ5EFU6_9ENTE</name>
<reference evidence="2 4" key="1">
    <citation type="submission" date="2019-03" db="EMBL/GenBank/DDBJ databases">
        <title>Vagococcus sp. was isolated fron gut of Carduelis flavirostris.</title>
        <authorList>
            <person name="Ge Y."/>
        </authorList>
    </citation>
    <scope>NUCLEOTIDE SEQUENCE [LARGE SCALE GENOMIC DNA]</scope>
    <source>
        <strain evidence="2 4">CF-210</strain>
    </source>
</reference>
<dbReference type="AlphaFoldDB" id="A0AAJ5EFU6"/>
<dbReference type="EMBL" id="CP038865">
    <property type="protein sequence ID" value="QCA27990.1"/>
    <property type="molecule type" value="Genomic_DNA"/>
</dbReference>
<dbReference type="EMBL" id="SRHU01000021">
    <property type="protein sequence ID" value="TFZ41243.1"/>
    <property type="molecule type" value="Genomic_DNA"/>
</dbReference>
<evidence type="ECO:0008006" key="5">
    <source>
        <dbReference type="Google" id="ProtNLM"/>
    </source>
</evidence>
<evidence type="ECO:0000313" key="4">
    <source>
        <dbReference type="Proteomes" id="UP000297725"/>
    </source>
</evidence>